<sequence>MTYNKPTRATLLSSSFTLVALLFSFNANALDNISASRSKDEVLTQYTHYNNEFVCTPSEVGTFMAATTTSLFSKVEIPTVKEHIQEQAVRNKDEDNCLTLFNDLQVVEDIKKLIKVIQSLSISMPTTDGMGEAAKALAKRMVEQATDAVCNALTKEAAKKLINEIMDRQLGFDVDDIQSMDPKKFALDLAKEHAGAQLESKGIDADWLDSDEHQGLMKGLVESEKDDLMEEALK</sequence>
<name>A0A8H9N173_VIBVL</name>
<keyword evidence="1" id="KW-0732">Signal</keyword>
<evidence type="ECO:0000313" key="2">
    <source>
        <dbReference type="EMBL" id="HAS8540918.1"/>
    </source>
</evidence>
<feature type="signal peptide" evidence="1">
    <location>
        <begin position="1"/>
        <end position="29"/>
    </location>
</feature>
<proteinExistence type="predicted"/>
<accession>A0A8H9N173</accession>
<dbReference type="EMBL" id="DACRBY010000017">
    <property type="protein sequence ID" value="HAS8540918.1"/>
    <property type="molecule type" value="Genomic_DNA"/>
</dbReference>
<gene>
    <name evidence="2" type="ORF">I7730_14100</name>
</gene>
<reference evidence="2" key="1">
    <citation type="journal article" date="2018" name="Genome Biol.">
        <title>SKESA: strategic k-mer extension for scrupulous assemblies.</title>
        <authorList>
            <person name="Souvorov A."/>
            <person name="Agarwala R."/>
            <person name="Lipman D.J."/>
        </authorList>
    </citation>
    <scope>NUCLEOTIDE SEQUENCE</scope>
    <source>
        <strain evidence="2">BCW_3452</strain>
    </source>
</reference>
<protein>
    <submittedName>
        <fullName evidence="2">Uncharacterized protein</fullName>
    </submittedName>
</protein>
<comment type="caution">
    <text evidence="2">The sequence shown here is derived from an EMBL/GenBank/DDBJ whole genome shotgun (WGS) entry which is preliminary data.</text>
</comment>
<dbReference type="AlphaFoldDB" id="A0A8H9N173"/>
<evidence type="ECO:0000256" key="1">
    <source>
        <dbReference type="SAM" id="SignalP"/>
    </source>
</evidence>
<reference evidence="2" key="2">
    <citation type="submission" date="2019-01" db="EMBL/GenBank/DDBJ databases">
        <authorList>
            <consortium name="NCBI Pathogen Detection Project"/>
        </authorList>
    </citation>
    <scope>NUCLEOTIDE SEQUENCE</scope>
    <source>
        <strain evidence="2">BCW_3452</strain>
    </source>
</reference>
<organism evidence="2">
    <name type="scientific">Vibrio vulnificus</name>
    <dbReference type="NCBI Taxonomy" id="672"/>
    <lineage>
        <taxon>Bacteria</taxon>
        <taxon>Pseudomonadati</taxon>
        <taxon>Pseudomonadota</taxon>
        <taxon>Gammaproteobacteria</taxon>
        <taxon>Vibrionales</taxon>
        <taxon>Vibrionaceae</taxon>
        <taxon>Vibrio</taxon>
    </lineage>
</organism>
<feature type="chain" id="PRO_5034447833" evidence="1">
    <location>
        <begin position="30"/>
        <end position="234"/>
    </location>
</feature>
<dbReference type="Proteomes" id="UP000863257">
    <property type="component" value="Unassembled WGS sequence"/>
</dbReference>